<accession>A0ABY3PC39</accession>
<sequence length="70" mass="8440">MYYFKSPIDERYSLVKLEHTHANVIFEVVQREAAYLREFLDWVDDVKSPDDEAKHIKDTMMLESENKARF</sequence>
<name>A0ABY3PC39_9STAP</name>
<dbReference type="RefSeq" id="WP_229292388.1">
    <property type="nucleotide sequence ID" value="NZ_CP086654.1"/>
</dbReference>
<reference evidence="1 2" key="1">
    <citation type="journal article" date="2022" name="Pathogens">
        <title>Staphylococcus ratti sp. nov. Isolated from a Lab Rat.</title>
        <authorList>
            <person name="Kovarovic V."/>
            <person name="Sedlacek I."/>
            <person name="Petras P."/>
            <person name="Kralova S."/>
            <person name="Maslanova I."/>
            <person name="Svec P."/>
            <person name="Neumann-Schaal M."/>
            <person name="Botka T."/>
            <person name="Gelbicova T."/>
            <person name="Stankova E."/>
            <person name="Doskar J."/>
            <person name="Pantucek R."/>
        </authorList>
    </citation>
    <scope>NUCLEOTIDE SEQUENCE [LARGE SCALE GENOMIC DNA]</scope>
    <source>
        <strain evidence="1 2">CCM 9025</strain>
    </source>
</reference>
<evidence type="ECO:0000313" key="2">
    <source>
        <dbReference type="Proteomes" id="UP001197626"/>
    </source>
</evidence>
<dbReference type="Proteomes" id="UP001197626">
    <property type="component" value="Chromosome"/>
</dbReference>
<dbReference type="EMBL" id="CP086654">
    <property type="protein sequence ID" value="UEX89883.1"/>
    <property type="molecule type" value="Genomic_DNA"/>
</dbReference>
<protein>
    <submittedName>
        <fullName evidence="1">Uncharacterized protein</fullName>
    </submittedName>
</protein>
<keyword evidence="2" id="KW-1185">Reference proteome</keyword>
<organism evidence="1 2">
    <name type="scientific">Staphylococcus ratti</name>
    <dbReference type="NCBI Taxonomy" id="2892440"/>
    <lineage>
        <taxon>Bacteria</taxon>
        <taxon>Bacillati</taxon>
        <taxon>Bacillota</taxon>
        <taxon>Bacilli</taxon>
        <taxon>Bacillales</taxon>
        <taxon>Staphylococcaceae</taxon>
        <taxon>Staphylococcus</taxon>
    </lineage>
</organism>
<gene>
    <name evidence="1" type="ORF">LN051_10030</name>
</gene>
<dbReference type="Gene3D" id="3.40.630.30">
    <property type="match status" value="1"/>
</dbReference>
<proteinExistence type="predicted"/>
<evidence type="ECO:0000313" key="1">
    <source>
        <dbReference type="EMBL" id="UEX89883.1"/>
    </source>
</evidence>